<reference evidence="3" key="1">
    <citation type="journal article" date="2005" name="Nature">
        <title>The map-based sequence of the rice genome.</title>
        <authorList>
            <consortium name="International rice genome sequencing project (IRGSP)"/>
            <person name="Matsumoto T."/>
            <person name="Wu J."/>
            <person name="Kanamori H."/>
            <person name="Katayose Y."/>
            <person name="Fujisawa M."/>
            <person name="Namiki N."/>
            <person name="Mizuno H."/>
            <person name="Yamamoto K."/>
            <person name="Antonio B.A."/>
            <person name="Baba T."/>
            <person name="Sakata K."/>
            <person name="Nagamura Y."/>
            <person name="Aoki H."/>
            <person name="Arikawa K."/>
            <person name="Arita K."/>
            <person name="Bito T."/>
            <person name="Chiden Y."/>
            <person name="Fujitsuka N."/>
            <person name="Fukunaka R."/>
            <person name="Hamada M."/>
            <person name="Harada C."/>
            <person name="Hayashi A."/>
            <person name="Hijishita S."/>
            <person name="Honda M."/>
            <person name="Hosokawa S."/>
            <person name="Ichikawa Y."/>
            <person name="Idonuma A."/>
            <person name="Iijima M."/>
            <person name="Ikeda M."/>
            <person name="Ikeno M."/>
            <person name="Ito K."/>
            <person name="Ito S."/>
            <person name="Ito T."/>
            <person name="Ito Y."/>
            <person name="Ito Y."/>
            <person name="Iwabuchi A."/>
            <person name="Kamiya K."/>
            <person name="Karasawa W."/>
            <person name="Kurita K."/>
            <person name="Katagiri S."/>
            <person name="Kikuta A."/>
            <person name="Kobayashi H."/>
            <person name="Kobayashi N."/>
            <person name="Machita K."/>
            <person name="Maehara T."/>
            <person name="Masukawa M."/>
            <person name="Mizubayashi T."/>
            <person name="Mukai Y."/>
            <person name="Nagasaki H."/>
            <person name="Nagata Y."/>
            <person name="Naito S."/>
            <person name="Nakashima M."/>
            <person name="Nakama Y."/>
            <person name="Nakamichi Y."/>
            <person name="Nakamura M."/>
            <person name="Meguro A."/>
            <person name="Negishi M."/>
            <person name="Ohta I."/>
            <person name="Ohta T."/>
            <person name="Okamoto M."/>
            <person name="Ono N."/>
            <person name="Saji S."/>
            <person name="Sakaguchi M."/>
            <person name="Sakai K."/>
            <person name="Shibata M."/>
            <person name="Shimokawa T."/>
            <person name="Song J."/>
            <person name="Takazaki Y."/>
            <person name="Terasawa K."/>
            <person name="Tsugane M."/>
            <person name="Tsuji K."/>
            <person name="Ueda S."/>
            <person name="Waki K."/>
            <person name="Yamagata H."/>
            <person name="Yamamoto M."/>
            <person name="Yamamoto S."/>
            <person name="Yamane H."/>
            <person name="Yoshiki S."/>
            <person name="Yoshihara R."/>
            <person name="Yukawa K."/>
            <person name="Zhong H."/>
            <person name="Yano M."/>
            <person name="Yuan Q."/>
            <person name="Ouyang S."/>
            <person name="Liu J."/>
            <person name="Jones K.M."/>
            <person name="Gansberger K."/>
            <person name="Moffat K."/>
            <person name="Hill J."/>
            <person name="Bera J."/>
            <person name="Fadrosh D."/>
            <person name="Jin S."/>
            <person name="Johri S."/>
            <person name="Kim M."/>
            <person name="Overton L."/>
            <person name="Reardon M."/>
            <person name="Tsitrin T."/>
            <person name="Vuong H."/>
            <person name="Weaver B."/>
            <person name="Ciecko A."/>
            <person name="Tallon L."/>
            <person name="Jackson J."/>
            <person name="Pai G."/>
            <person name="Aken S.V."/>
            <person name="Utterback T."/>
            <person name="Reidmuller S."/>
            <person name="Feldblyum T."/>
            <person name="Hsiao J."/>
            <person name="Zismann V."/>
            <person name="Iobst S."/>
            <person name="de Vazeille A.R."/>
            <person name="Buell C.R."/>
            <person name="Ying K."/>
            <person name="Li Y."/>
            <person name="Lu T."/>
            <person name="Huang Y."/>
            <person name="Zhao Q."/>
            <person name="Feng Q."/>
            <person name="Zhang L."/>
            <person name="Zhu J."/>
            <person name="Weng Q."/>
            <person name="Mu J."/>
            <person name="Lu Y."/>
            <person name="Fan D."/>
            <person name="Liu Y."/>
            <person name="Guan J."/>
            <person name="Zhang Y."/>
            <person name="Yu S."/>
            <person name="Liu X."/>
            <person name="Zhang Y."/>
            <person name="Hong G."/>
            <person name="Han B."/>
            <person name="Choisne N."/>
            <person name="Demange N."/>
            <person name="Orjeda G."/>
            <person name="Samain S."/>
            <person name="Cattolico L."/>
            <person name="Pelletier E."/>
            <person name="Couloux A."/>
            <person name="Segurens B."/>
            <person name="Wincker P."/>
            <person name="D'Hont A."/>
            <person name="Scarpelli C."/>
            <person name="Weissenbach J."/>
            <person name="Salanoubat M."/>
            <person name="Quetier F."/>
            <person name="Yu Y."/>
            <person name="Kim H.R."/>
            <person name="Rambo T."/>
            <person name="Currie J."/>
            <person name="Collura K."/>
            <person name="Luo M."/>
            <person name="Yang T."/>
            <person name="Ammiraju J.S.S."/>
            <person name="Engler F."/>
            <person name="Soderlund C."/>
            <person name="Wing R.A."/>
            <person name="Palmer L.E."/>
            <person name="de la Bastide M."/>
            <person name="Spiegel L."/>
            <person name="Nascimento L."/>
            <person name="Zutavern T."/>
            <person name="O'Shaughnessy A."/>
            <person name="Dike S."/>
            <person name="Dedhia N."/>
            <person name="Preston R."/>
            <person name="Balija V."/>
            <person name="McCombie W.R."/>
            <person name="Chow T."/>
            <person name="Chen H."/>
            <person name="Chung M."/>
            <person name="Chen C."/>
            <person name="Shaw J."/>
            <person name="Wu H."/>
            <person name="Hsiao K."/>
            <person name="Chao Y."/>
            <person name="Chu M."/>
            <person name="Cheng C."/>
            <person name="Hour A."/>
            <person name="Lee P."/>
            <person name="Lin S."/>
            <person name="Lin Y."/>
            <person name="Liou J."/>
            <person name="Liu S."/>
            <person name="Hsing Y."/>
            <person name="Raghuvanshi S."/>
            <person name="Mohanty A."/>
            <person name="Bharti A.K."/>
            <person name="Gaur A."/>
            <person name="Gupta V."/>
            <person name="Kumar D."/>
            <person name="Ravi V."/>
            <person name="Vij S."/>
            <person name="Kapur A."/>
            <person name="Khurana P."/>
            <person name="Khurana P."/>
            <person name="Khurana J.P."/>
            <person name="Tyagi A.K."/>
            <person name="Gaikwad K."/>
            <person name="Singh A."/>
            <person name="Dalal V."/>
            <person name="Srivastava S."/>
            <person name="Dixit A."/>
            <person name="Pal A.K."/>
            <person name="Ghazi I.A."/>
            <person name="Yadav M."/>
            <person name="Pandit A."/>
            <person name="Bhargava A."/>
            <person name="Sureshbabu K."/>
            <person name="Batra K."/>
            <person name="Sharma T.R."/>
            <person name="Mohapatra T."/>
            <person name="Singh N.K."/>
            <person name="Messing J."/>
            <person name="Nelson A.B."/>
            <person name="Fuks G."/>
            <person name="Kavchok S."/>
            <person name="Keizer G."/>
            <person name="Linton E."/>
            <person name="Llaca V."/>
            <person name="Song R."/>
            <person name="Tanyolac B."/>
            <person name="Young S."/>
            <person name="Ho-Il K."/>
            <person name="Hahn J.H."/>
            <person name="Sangsakoo G."/>
            <person name="Vanavichit A."/>
            <person name="de Mattos Luiz.A.T."/>
            <person name="Zimmer P.D."/>
            <person name="Malone G."/>
            <person name="Dellagostin O."/>
            <person name="de Oliveira A.C."/>
            <person name="Bevan M."/>
            <person name="Bancroft I."/>
            <person name="Minx P."/>
            <person name="Cordum H."/>
            <person name="Wilson R."/>
            <person name="Cheng Z."/>
            <person name="Jin W."/>
            <person name="Jiang J."/>
            <person name="Leong S.A."/>
            <person name="Iwama H."/>
            <person name="Gojobori T."/>
            <person name="Itoh T."/>
            <person name="Niimura Y."/>
            <person name="Fujii Y."/>
            <person name="Habara T."/>
            <person name="Sakai H."/>
            <person name="Sato Y."/>
            <person name="Wilson G."/>
            <person name="Kumar K."/>
            <person name="McCouch S."/>
            <person name="Juretic N."/>
            <person name="Hoen D."/>
            <person name="Wright S."/>
            <person name="Bruskiewich R."/>
            <person name="Bureau T."/>
            <person name="Miyao A."/>
            <person name="Hirochika H."/>
            <person name="Nishikawa T."/>
            <person name="Kadowaki K."/>
            <person name="Sugiura M."/>
            <person name="Burr B."/>
            <person name="Sasaki T."/>
        </authorList>
    </citation>
    <scope>NUCLEOTIDE SEQUENCE [LARGE SCALE GENOMIC DNA]</scope>
    <source>
        <strain evidence="3">cv. Nipponbare</strain>
    </source>
</reference>
<dbReference type="EMBL" id="AP006059">
    <property type="protein sequence ID" value="BAD46549.1"/>
    <property type="molecule type" value="Genomic_DNA"/>
</dbReference>
<feature type="compositionally biased region" description="Basic residues" evidence="1">
    <location>
        <begin position="34"/>
        <end position="44"/>
    </location>
</feature>
<accession>Q5GM74</accession>
<evidence type="ECO:0000313" key="2">
    <source>
        <dbReference type="EMBL" id="BAD46549.1"/>
    </source>
</evidence>
<feature type="region of interest" description="Disordered" evidence="1">
    <location>
        <begin position="1"/>
        <end position="90"/>
    </location>
</feature>
<feature type="compositionally biased region" description="Low complexity" evidence="1">
    <location>
        <begin position="80"/>
        <end position="90"/>
    </location>
</feature>
<gene>
    <name evidence="2" type="ORF">OSJNBb0023E08.16</name>
</gene>
<protein>
    <recommendedName>
        <fullName evidence="4">DUF834 domain-containing protein</fullName>
    </recommendedName>
</protein>
<dbReference type="AlphaFoldDB" id="Q5GM74"/>
<reference evidence="3" key="2">
    <citation type="journal article" date="2008" name="Nucleic Acids Res.">
        <title>The rice annotation project database (RAP-DB): 2008 update.</title>
        <authorList>
            <consortium name="The rice annotation project (RAP)"/>
        </authorList>
    </citation>
    <scope>GENOME REANNOTATION</scope>
    <source>
        <strain evidence="3">cv. Nipponbare</strain>
    </source>
</reference>
<name>Q5GM74_ORYSJ</name>
<proteinExistence type="predicted"/>
<dbReference type="Proteomes" id="UP000000763">
    <property type="component" value="Chromosome 9"/>
</dbReference>
<sequence length="90" mass="9353">MDSPATPTDFSPLHKGNEANATVLTYTPNDARRRPTTRGRRRWRATAAGDEGDAVAELPHGMVKPPTAAATDGDGGGGSAARLRLAGGER</sequence>
<evidence type="ECO:0000256" key="1">
    <source>
        <dbReference type="SAM" id="MobiDB-lite"/>
    </source>
</evidence>
<evidence type="ECO:0000313" key="3">
    <source>
        <dbReference type="Proteomes" id="UP000000763"/>
    </source>
</evidence>
<organism evidence="2 3">
    <name type="scientific">Oryza sativa subsp. japonica</name>
    <name type="common">Rice</name>
    <dbReference type="NCBI Taxonomy" id="39947"/>
    <lineage>
        <taxon>Eukaryota</taxon>
        <taxon>Viridiplantae</taxon>
        <taxon>Streptophyta</taxon>
        <taxon>Embryophyta</taxon>
        <taxon>Tracheophyta</taxon>
        <taxon>Spermatophyta</taxon>
        <taxon>Magnoliopsida</taxon>
        <taxon>Liliopsida</taxon>
        <taxon>Poales</taxon>
        <taxon>Poaceae</taxon>
        <taxon>BOP clade</taxon>
        <taxon>Oryzoideae</taxon>
        <taxon>Oryzeae</taxon>
        <taxon>Oryzinae</taxon>
        <taxon>Oryza</taxon>
        <taxon>Oryza sativa</taxon>
    </lineage>
</organism>
<feature type="compositionally biased region" description="Polar residues" evidence="1">
    <location>
        <begin position="19"/>
        <end position="28"/>
    </location>
</feature>
<evidence type="ECO:0008006" key="4">
    <source>
        <dbReference type="Google" id="ProtNLM"/>
    </source>
</evidence>